<dbReference type="Proteomes" id="UP000186817">
    <property type="component" value="Unassembled WGS sequence"/>
</dbReference>
<dbReference type="EMBL" id="LSRX01001192">
    <property type="protein sequence ID" value="OLP82447.1"/>
    <property type="molecule type" value="Genomic_DNA"/>
</dbReference>
<feature type="region of interest" description="Disordered" evidence="1">
    <location>
        <begin position="163"/>
        <end position="182"/>
    </location>
</feature>
<name>A0A1Q9CHX0_SYMMI</name>
<feature type="compositionally biased region" description="Polar residues" evidence="1">
    <location>
        <begin position="47"/>
        <end position="64"/>
    </location>
</feature>
<proteinExistence type="predicted"/>
<reference evidence="2 3" key="1">
    <citation type="submission" date="2016-02" db="EMBL/GenBank/DDBJ databases">
        <title>Genome analysis of coral dinoflagellate symbionts highlights evolutionary adaptations to a symbiotic lifestyle.</title>
        <authorList>
            <person name="Aranda M."/>
            <person name="Li Y."/>
            <person name="Liew Y.J."/>
            <person name="Baumgarten S."/>
            <person name="Simakov O."/>
            <person name="Wilson M."/>
            <person name="Piel J."/>
            <person name="Ashoor H."/>
            <person name="Bougouffa S."/>
            <person name="Bajic V.B."/>
            <person name="Ryu T."/>
            <person name="Ravasi T."/>
            <person name="Bayer T."/>
            <person name="Micklem G."/>
            <person name="Kim H."/>
            <person name="Bhak J."/>
            <person name="Lajeunesse T.C."/>
            <person name="Voolstra C.R."/>
        </authorList>
    </citation>
    <scope>NUCLEOTIDE SEQUENCE [LARGE SCALE GENOMIC DNA]</scope>
    <source>
        <strain evidence="2 3">CCMP2467</strain>
    </source>
</reference>
<keyword evidence="3" id="KW-1185">Reference proteome</keyword>
<comment type="caution">
    <text evidence="2">The sequence shown here is derived from an EMBL/GenBank/DDBJ whole genome shotgun (WGS) entry which is preliminary data.</text>
</comment>
<evidence type="ECO:0000313" key="2">
    <source>
        <dbReference type="EMBL" id="OLP82447.1"/>
    </source>
</evidence>
<protein>
    <submittedName>
        <fullName evidence="2">Uncharacterized protein</fullName>
    </submittedName>
</protein>
<sequence length="190" mass="20469">MRGHSVRKRRLPVTGCSAATAAPSEAASARNEAKEDERLLQEKRLPTTFSAFGGSSPSAEQSTPCGTVACRPLMAATEFELAVEEAKSVKQNCFVHRKERRYWASSADELPVIRAEEPPAGGLQTGILGSGGYGRNQVTYPELLRDRLLRLVVLGLEVGPLGHESPWSRSRPPSPVPPAARSIRSAICHG</sequence>
<evidence type="ECO:0000313" key="3">
    <source>
        <dbReference type="Proteomes" id="UP000186817"/>
    </source>
</evidence>
<dbReference type="AlphaFoldDB" id="A0A1Q9CHX0"/>
<accession>A0A1Q9CHX0</accession>
<feature type="compositionally biased region" description="Low complexity" evidence="1">
    <location>
        <begin position="17"/>
        <end position="29"/>
    </location>
</feature>
<organism evidence="2 3">
    <name type="scientific">Symbiodinium microadriaticum</name>
    <name type="common">Dinoflagellate</name>
    <name type="synonym">Zooxanthella microadriatica</name>
    <dbReference type="NCBI Taxonomy" id="2951"/>
    <lineage>
        <taxon>Eukaryota</taxon>
        <taxon>Sar</taxon>
        <taxon>Alveolata</taxon>
        <taxon>Dinophyceae</taxon>
        <taxon>Suessiales</taxon>
        <taxon>Symbiodiniaceae</taxon>
        <taxon>Symbiodinium</taxon>
    </lineage>
</organism>
<feature type="compositionally biased region" description="Basic and acidic residues" evidence="1">
    <location>
        <begin position="31"/>
        <end position="45"/>
    </location>
</feature>
<feature type="compositionally biased region" description="Basic residues" evidence="1">
    <location>
        <begin position="1"/>
        <end position="11"/>
    </location>
</feature>
<feature type="region of interest" description="Disordered" evidence="1">
    <location>
        <begin position="1"/>
        <end position="64"/>
    </location>
</feature>
<evidence type="ECO:0000256" key="1">
    <source>
        <dbReference type="SAM" id="MobiDB-lite"/>
    </source>
</evidence>
<gene>
    <name evidence="2" type="ORF">AK812_SmicGene36899</name>
</gene>